<proteinExistence type="predicted"/>
<reference evidence="2" key="1">
    <citation type="submission" date="2014-09" db="EMBL/GenBank/DDBJ databases">
        <authorList>
            <person name="Magalhaes I.L.F."/>
            <person name="Oliveira U."/>
            <person name="Santos F.R."/>
            <person name="Vidigal T.H.D.A."/>
            <person name="Brescovit A.D."/>
            <person name="Santos A.J."/>
        </authorList>
    </citation>
    <scope>NUCLEOTIDE SEQUENCE</scope>
    <source>
        <tissue evidence="2">Shoot tissue taken approximately 20 cm above the soil surface</tissue>
    </source>
</reference>
<name>A0A0A9AZM9_ARUDO</name>
<dbReference type="EMBL" id="GBRH01242542">
    <property type="protein sequence ID" value="JAD55353.1"/>
    <property type="molecule type" value="Transcribed_RNA"/>
</dbReference>
<reference evidence="2" key="2">
    <citation type="journal article" date="2015" name="Data Brief">
        <title>Shoot transcriptome of the giant reed, Arundo donax.</title>
        <authorList>
            <person name="Barrero R.A."/>
            <person name="Guerrero F.D."/>
            <person name="Moolhuijzen P."/>
            <person name="Goolsby J.A."/>
            <person name="Tidwell J."/>
            <person name="Bellgard S.E."/>
            <person name="Bellgard M.I."/>
        </authorList>
    </citation>
    <scope>NUCLEOTIDE SEQUENCE</scope>
    <source>
        <tissue evidence="2">Shoot tissue taken approximately 20 cm above the soil surface</tissue>
    </source>
</reference>
<feature type="compositionally biased region" description="Basic and acidic residues" evidence="1">
    <location>
        <begin position="1"/>
        <end position="13"/>
    </location>
</feature>
<evidence type="ECO:0000256" key="1">
    <source>
        <dbReference type="SAM" id="MobiDB-lite"/>
    </source>
</evidence>
<accession>A0A0A9AZM9</accession>
<evidence type="ECO:0000313" key="2">
    <source>
        <dbReference type="EMBL" id="JAD55353.1"/>
    </source>
</evidence>
<sequence length="38" mass="4216">MDRMRGGAEELGRKGSARHRLVSPAAATTEAEIIFHRH</sequence>
<dbReference type="AlphaFoldDB" id="A0A0A9AZM9"/>
<protein>
    <submittedName>
        <fullName evidence="2">Uncharacterized protein</fullName>
    </submittedName>
</protein>
<organism evidence="2">
    <name type="scientific">Arundo donax</name>
    <name type="common">Giant reed</name>
    <name type="synonym">Donax arundinaceus</name>
    <dbReference type="NCBI Taxonomy" id="35708"/>
    <lineage>
        <taxon>Eukaryota</taxon>
        <taxon>Viridiplantae</taxon>
        <taxon>Streptophyta</taxon>
        <taxon>Embryophyta</taxon>
        <taxon>Tracheophyta</taxon>
        <taxon>Spermatophyta</taxon>
        <taxon>Magnoliopsida</taxon>
        <taxon>Liliopsida</taxon>
        <taxon>Poales</taxon>
        <taxon>Poaceae</taxon>
        <taxon>PACMAD clade</taxon>
        <taxon>Arundinoideae</taxon>
        <taxon>Arundineae</taxon>
        <taxon>Arundo</taxon>
    </lineage>
</organism>
<feature type="region of interest" description="Disordered" evidence="1">
    <location>
        <begin position="1"/>
        <end position="24"/>
    </location>
</feature>